<proteinExistence type="predicted"/>
<sequence>MLAIRHTFTSHGLTGPTALTTESVLEYTRRQVVGRFGATQPRLWLTFVHDGGARSRFIGTFTNNGEAVAERTADHLCFDLEPSEFLGSLRDRLVVEWSGMRSWFRRGELAALFPLVEIADPAEVPFPGFDAVRIDFATLRKVVEDRRYRSWQVALGSVQGIYLIADCRSGKTYVGKADGSERILGRWAAYARTGHGGNIGLTELLGAEPDRSHDFQFSLLRVFGPSTPTAEIDAAEEHYKRALLTREFGYNRN</sequence>
<dbReference type="CDD" id="cd10446">
    <property type="entry name" value="GIY-YIG_unchar_1"/>
    <property type="match status" value="1"/>
</dbReference>
<reference evidence="2" key="1">
    <citation type="journal article" date="2019" name="Int. J. Syst. Evol. Microbiol.">
        <title>The Global Catalogue of Microorganisms (GCM) 10K type strain sequencing project: providing services to taxonomists for standard genome sequencing and annotation.</title>
        <authorList>
            <consortium name="The Broad Institute Genomics Platform"/>
            <consortium name="The Broad Institute Genome Sequencing Center for Infectious Disease"/>
            <person name="Wu L."/>
            <person name="Ma J."/>
        </authorList>
    </citation>
    <scope>NUCLEOTIDE SEQUENCE [LARGE SCALE GENOMIC DNA]</scope>
    <source>
        <strain evidence="2">CCM 7044</strain>
    </source>
</reference>
<protein>
    <submittedName>
        <fullName evidence="1">GIY-YIG nuclease family protein</fullName>
    </submittedName>
</protein>
<accession>A0ABW5W2J3</accession>
<dbReference type="RefSeq" id="WP_377187845.1">
    <property type="nucleotide sequence ID" value="NZ_JBHUOG010000002.1"/>
</dbReference>
<comment type="caution">
    <text evidence="1">The sequence shown here is derived from an EMBL/GenBank/DDBJ whole genome shotgun (WGS) entry which is preliminary data.</text>
</comment>
<dbReference type="SUPFAM" id="SSF82771">
    <property type="entry name" value="GIY-YIG endonuclease"/>
    <property type="match status" value="1"/>
</dbReference>
<evidence type="ECO:0000313" key="1">
    <source>
        <dbReference type="EMBL" id="MFD2796376.1"/>
    </source>
</evidence>
<evidence type="ECO:0000313" key="2">
    <source>
        <dbReference type="Proteomes" id="UP001597479"/>
    </source>
</evidence>
<name>A0ABW5W2J3_9MICO</name>
<gene>
    <name evidence="1" type="ORF">ACFS27_22640</name>
</gene>
<organism evidence="1 2">
    <name type="scientific">Promicromonospora vindobonensis</name>
    <dbReference type="NCBI Taxonomy" id="195748"/>
    <lineage>
        <taxon>Bacteria</taxon>
        <taxon>Bacillati</taxon>
        <taxon>Actinomycetota</taxon>
        <taxon>Actinomycetes</taxon>
        <taxon>Micrococcales</taxon>
        <taxon>Promicromonosporaceae</taxon>
        <taxon>Promicromonospora</taxon>
    </lineage>
</organism>
<keyword evidence="2" id="KW-1185">Reference proteome</keyword>
<dbReference type="InterPro" id="IPR035901">
    <property type="entry name" value="GIY-YIG_endonuc_sf"/>
</dbReference>
<dbReference type="Gene3D" id="3.40.1440.10">
    <property type="entry name" value="GIY-YIG endonuclease"/>
    <property type="match status" value="1"/>
</dbReference>
<dbReference type="EMBL" id="JBHUOG010000002">
    <property type="protein sequence ID" value="MFD2796376.1"/>
    <property type="molecule type" value="Genomic_DNA"/>
</dbReference>
<dbReference type="Proteomes" id="UP001597479">
    <property type="component" value="Unassembled WGS sequence"/>
</dbReference>